<comment type="caution">
    <text evidence="1">The sequence shown here is derived from an EMBL/GenBank/DDBJ whole genome shotgun (WGS) entry which is preliminary data.</text>
</comment>
<gene>
    <name evidence="1" type="ORF">CLV98_110145</name>
</gene>
<evidence type="ECO:0000313" key="2">
    <source>
        <dbReference type="Proteomes" id="UP000245880"/>
    </source>
</evidence>
<dbReference type="Proteomes" id="UP000245880">
    <property type="component" value="Unassembled WGS sequence"/>
</dbReference>
<sequence length="39" mass="4363">MDGILIISQQFVYILLALMDRPRARLGPKKCKISGTTQS</sequence>
<dbReference type="EMBL" id="QGDT01000010">
    <property type="protein sequence ID" value="PWJ56834.1"/>
    <property type="molecule type" value="Genomic_DNA"/>
</dbReference>
<dbReference type="AlphaFoldDB" id="A0A316AIP3"/>
<proteinExistence type="predicted"/>
<evidence type="ECO:0000313" key="1">
    <source>
        <dbReference type="EMBL" id="PWJ56834.1"/>
    </source>
</evidence>
<protein>
    <submittedName>
        <fullName evidence="1">Uncharacterized protein</fullName>
    </submittedName>
</protein>
<accession>A0A316AIP3</accession>
<name>A0A316AIP3_9BACT</name>
<keyword evidence="2" id="KW-1185">Reference proteome</keyword>
<reference evidence="1 2" key="1">
    <citation type="submission" date="2018-03" db="EMBL/GenBank/DDBJ databases">
        <title>Genomic Encyclopedia of Archaeal and Bacterial Type Strains, Phase II (KMG-II): from individual species to whole genera.</title>
        <authorList>
            <person name="Goeker M."/>
        </authorList>
    </citation>
    <scope>NUCLEOTIDE SEQUENCE [LARGE SCALE GENOMIC DNA]</scope>
    <source>
        <strain evidence="1 2">DSM 100346</strain>
    </source>
</reference>
<organism evidence="1 2">
    <name type="scientific">Dyadobacter jejuensis</name>
    <dbReference type="NCBI Taxonomy" id="1082580"/>
    <lineage>
        <taxon>Bacteria</taxon>
        <taxon>Pseudomonadati</taxon>
        <taxon>Bacteroidota</taxon>
        <taxon>Cytophagia</taxon>
        <taxon>Cytophagales</taxon>
        <taxon>Spirosomataceae</taxon>
        <taxon>Dyadobacter</taxon>
    </lineage>
</organism>